<dbReference type="SUPFAM" id="SSF88659">
    <property type="entry name" value="Sigma3 and sigma4 domains of RNA polymerase sigma factors"/>
    <property type="match status" value="2"/>
</dbReference>
<reference evidence="7" key="1">
    <citation type="submission" date="2022-09" db="EMBL/GenBank/DDBJ databases">
        <title>Novel species in genus Arthrobacter.</title>
        <authorList>
            <person name="Liu Y."/>
        </authorList>
    </citation>
    <scope>NUCLEOTIDE SEQUENCE</scope>
    <source>
        <strain evidence="7">Zg-Y815</strain>
    </source>
</reference>
<gene>
    <name evidence="7" type="ORF">N2K95_02235</name>
</gene>
<dbReference type="NCBIfam" id="TIGR02937">
    <property type="entry name" value="sigma70-ECF"/>
    <property type="match status" value="1"/>
</dbReference>
<name>A0ABY5YRU0_9MICC</name>
<evidence type="ECO:0000313" key="8">
    <source>
        <dbReference type="Proteomes" id="UP001059859"/>
    </source>
</evidence>
<keyword evidence="1" id="KW-0805">Transcription regulation</keyword>
<feature type="domain" description="RNA polymerase sigma-70 region 4" evidence="6">
    <location>
        <begin position="169"/>
        <end position="216"/>
    </location>
</feature>
<dbReference type="Pfam" id="PF04542">
    <property type="entry name" value="Sigma70_r2"/>
    <property type="match status" value="1"/>
</dbReference>
<evidence type="ECO:0000256" key="1">
    <source>
        <dbReference type="ARBA" id="ARBA00023015"/>
    </source>
</evidence>
<dbReference type="SUPFAM" id="SSF88946">
    <property type="entry name" value="Sigma2 domain of RNA polymerase sigma factors"/>
    <property type="match status" value="1"/>
</dbReference>
<evidence type="ECO:0000313" key="7">
    <source>
        <dbReference type="EMBL" id="UWX97532.1"/>
    </source>
</evidence>
<feature type="domain" description="RNA polymerase sigma-70 region 2" evidence="5">
    <location>
        <begin position="10"/>
        <end position="80"/>
    </location>
</feature>
<evidence type="ECO:0000256" key="4">
    <source>
        <dbReference type="ARBA" id="ARBA00023163"/>
    </source>
</evidence>
<keyword evidence="8" id="KW-1185">Reference proteome</keyword>
<dbReference type="Proteomes" id="UP001059859">
    <property type="component" value="Chromosome"/>
</dbReference>
<keyword evidence="3" id="KW-0238">DNA-binding</keyword>
<dbReference type="InterPro" id="IPR013324">
    <property type="entry name" value="RNA_pol_sigma_r3/r4-like"/>
</dbReference>
<dbReference type="InterPro" id="IPR007630">
    <property type="entry name" value="RNA_pol_sigma70_r4"/>
</dbReference>
<dbReference type="PANTHER" id="PTHR30385">
    <property type="entry name" value="SIGMA FACTOR F FLAGELLAR"/>
    <property type="match status" value="1"/>
</dbReference>
<evidence type="ECO:0000256" key="2">
    <source>
        <dbReference type="ARBA" id="ARBA00023082"/>
    </source>
</evidence>
<dbReference type="RefSeq" id="WP_260652728.1">
    <property type="nucleotide sequence ID" value="NZ_CP104275.1"/>
</dbReference>
<dbReference type="InterPro" id="IPR014284">
    <property type="entry name" value="RNA_pol_sigma-70_dom"/>
</dbReference>
<dbReference type="Gene3D" id="1.10.1740.10">
    <property type="match status" value="1"/>
</dbReference>
<evidence type="ECO:0000259" key="6">
    <source>
        <dbReference type="Pfam" id="PF04545"/>
    </source>
</evidence>
<keyword evidence="2" id="KW-0731">Sigma factor</keyword>
<dbReference type="InterPro" id="IPR007627">
    <property type="entry name" value="RNA_pol_sigma70_r2"/>
</dbReference>
<dbReference type="CDD" id="cd06171">
    <property type="entry name" value="Sigma70_r4"/>
    <property type="match status" value="1"/>
</dbReference>
<dbReference type="Pfam" id="PF04545">
    <property type="entry name" value="Sigma70_r4"/>
    <property type="match status" value="1"/>
</dbReference>
<evidence type="ECO:0000256" key="3">
    <source>
        <dbReference type="ARBA" id="ARBA00023125"/>
    </source>
</evidence>
<dbReference type="Gene3D" id="1.20.140.160">
    <property type="match status" value="1"/>
</dbReference>
<sequence length="287" mass="30770">MNHSARNAMVVENLPLVGYLVSEVCAKATHLSRDDLASVGSIALITSAASFDPDLGVPFGAYARRRIIGAFADEMRSSDWATRSARRRIKETLAVKETLTAALGRTPNVDEIASALGVDRTVAEDALSDASRTVSSLDESVTDFLVADMPSPEGTLLASERLKYLQAAVAALPEKMRYVIEEIYFRDRTVKEIAEELGSTHSAVSQQRAEAVRLLRDGLGTHYSDTAAAPELQSRIAPARRNAYLTSVGDRTAGGITRHHLAPVFPGTQGLVPGLPGRPVTFKPAAS</sequence>
<dbReference type="InterPro" id="IPR013325">
    <property type="entry name" value="RNA_pol_sigma_r2"/>
</dbReference>
<proteinExistence type="predicted"/>
<keyword evidence="4" id="KW-0804">Transcription</keyword>
<organism evidence="7 8">
    <name type="scientific">Arthrobacter zhaoxinii</name>
    <dbReference type="NCBI Taxonomy" id="2964616"/>
    <lineage>
        <taxon>Bacteria</taxon>
        <taxon>Bacillati</taxon>
        <taxon>Actinomycetota</taxon>
        <taxon>Actinomycetes</taxon>
        <taxon>Micrococcales</taxon>
        <taxon>Micrococcaceae</taxon>
        <taxon>Arthrobacter</taxon>
    </lineage>
</organism>
<protein>
    <submittedName>
        <fullName evidence="7">Sigma-70 family RNA polymerase sigma factor</fullName>
    </submittedName>
</protein>
<accession>A0ABY5YRU0</accession>
<evidence type="ECO:0000259" key="5">
    <source>
        <dbReference type="Pfam" id="PF04542"/>
    </source>
</evidence>
<dbReference type="EMBL" id="CP104275">
    <property type="protein sequence ID" value="UWX97532.1"/>
    <property type="molecule type" value="Genomic_DNA"/>
</dbReference>